<gene>
    <name evidence="1" type="ORF">V1525DRAFT_391591</name>
</gene>
<dbReference type="Proteomes" id="UP001433508">
    <property type="component" value="Unassembled WGS sequence"/>
</dbReference>
<proteinExistence type="predicted"/>
<comment type="caution">
    <text evidence="1">The sequence shown here is derived from an EMBL/GenBank/DDBJ whole genome shotgun (WGS) entry which is preliminary data.</text>
</comment>
<keyword evidence="2" id="KW-1185">Reference proteome</keyword>
<dbReference type="EMBL" id="MU971491">
    <property type="protein sequence ID" value="KAK9234292.1"/>
    <property type="molecule type" value="Genomic_DNA"/>
</dbReference>
<organism evidence="1 2">
    <name type="scientific">Lipomyces kononenkoae</name>
    <name type="common">Yeast</name>
    <dbReference type="NCBI Taxonomy" id="34357"/>
    <lineage>
        <taxon>Eukaryota</taxon>
        <taxon>Fungi</taxon>
        <taxon>Dikarya</taxon>
        <taxon>Ascomycota</taxon>
        <taxon>Saccharomycotina</taxon>
        <taxon>Lipomycetes</taxon>
        <taxon>Lipomycetales</taxon>
        <taxon>Lipomycetaceae</taxon>
        <taxon>Lipomyces</taxon>
    </lineage>
</organism>
<protein>
    <submittedName>
        <fullName evidence="1">Uncharacterized protein</fullName>
    </submittedName>
</protein>
<sequence>MSYLELKQDRERKCDIITMYPVGVDELRQTVREFREEIRVPRQSEAQAQRERYDLIAERDRAQQKAVVWELLQGWQSN</sequence>
<reference evidence="2" key="1">
    <citation type="journal article" date="2024" name="Front. Bioeng. Biotechnol.">
        <title>Genome-scale model development and genomic sequencing of the oleaginous clade Lipomyces.</title>
        <authorList>
            <person name="Czajka J.J."/>
            <person name="Han Y."/>
            <person name="Kim J."/>
            <person name="Mondo S.J."/>
            <person name="Hofstad B.A."/>
            <person name="Robles A."/>
            <person name="Haridas S."/>
            <person name="Riley R."/>
            <person name="LaButti K."/>
            <person name="Pangilinan J."/>
            <person name="Andreopoulos W."/>
            <person name="Lipzen A."/>
            <person name="Yan J."/>
            <person name="Wang M."/>
            <person name="Ng V."/>
            <person name="Grigoriev I.V."/>
            <person name="Spatafora J.W."/>
            <person name="Magnuson J.K."/>
            <person name="Baker S.E."/>
            <person name="Pomraning K.R."/>
        </authorList>
    </citation>
    <scope>NUCLEOTIDE SEQUENCE [LARGE SCALE GENOMIC DNA]</scope>
    <source>
        <strain evidence="2">CBS 7786</strain>
    </source>
</reference>
<evidence type="ECO:0000313" key="2">
    <source>
        <dbReference type="Proteomes" id="UP001433508"/>
    </source>
</evidence>
<name>A0ACC3SU66_LIPKO</name>
<evidence type="ECO:0000313" key="1">
    <source>
        <dbReference type="EMBL" id="KAK9234292.1"/>
    </source>
</evidence>
<accession>A0ACC3SU66</accession>